<dbReference type="InterPro" id="IPR020846">
    <property type="entry name" value="MFS_dom"/>
</dbReference>
<dbReference type="SUPFAM" id="SSF103473">
    <property type="entry name" value="MFS general substrate transporter"/>
    <property type="match status" value="1"/>
</dbReference>
<organism evidence="8 10">
    <name type="scientific">Cercospora beticola</name>
    <name type="common">Sugarbeet leaf spot fungus</name>
    <dbReference type="NCBI Taxonomy" id="122368"/>
    <lineage>
        <taxon>Eukaryota</taxon>
        <taxon>Fungi</taxon>
        <taxon>Dikarya</taxon>
        <taxon>Ascomycota</taxon>
        <taxon>Pezizomycotina</taxon>
        <taxon>Dothideomycetes</taxon>
        <taxon>Dothideomycetidae</taxon>
        <taxon>Mycosphaerellales</taxon>
        <taxon>Mycosphaerellaceae</taxon>
        <taxon>Cercospora</taxon>
    </lineage>
</organism>
<feature type="transmembrane region" description="Helical" evidence="6">
    <location>
        <begin position="128"/>
        <end position="150"/>
    </location>
</feature>
<reference evidence="9 11" key="2">
    <citation type="submission" date="2023-09" db="EMBL/GenBank/DDBJ databases">
        <title>Complete-Gapless Cercospora beticola genome.</title>
        <authorList>
            <person name="Wyatt N.A."/>
            <person name="Spanner R.E."/>
            <person name="Bolton M.D."/>
        </authorList>
    </citation>
    <scope>NUCLEOTIDE SEQUENCE [LARGE SCALE GENOMIC DNA]</scope>
    <source>
        <strain evidence="9">Cb09-40</strain>
    </source>
</reference>
<dbReference type="GO" id="GO:0022857">
    <property type="term" value="F:transmembrane transporter activity"/>
    <property type="evidence" value="ECO:0007669"/>
    <property type="project" value="InterPro"/>
</dbReference>
<dbReference type="AlphaFoldDB" id="A0A2G5HQX8"/>
<evidence type="ECO:0000256" key="5">
    <source>
        <dbReference type="ARBA" id="ARBA00023136"/>
    </source>
</evidence>
<dbReference type="Pfam" id="PF07690">
    <property type="entry name" value="MFS_1"/>
    <property type="match status" value="1"/>
</dbReference>
<dbReference type="InterPro" id="IPR011701">
    <property type="entry name" value="MFS"/>
</dbReference>
<proteinExistence type="inferred from homology"/>
<sequence length="492" mass="54040">MSQDLSAAGGSHDIVSFSNGDKTNPYNWSTAKKIGIIAIGSLIGLNSTIASSLPSLASPQLRQHFNVASQEQLVLPNSVYLIGYVVGPTIWAPISESYGRRWIIITTFIAYTVFMLACALAPNWAAFIIFRFLTGLFGATPISLTGGLFADVLDNPVWRGRSIAWFMVVASFGPAAGPIPSGYLAEISWRWPFWFGLILAGVTIPPVLLLPETFAPALLMSKARRVRKTQPGVKVYAPLELKHTTPRQLITQVLGRPLRMIVAEPIVSACCLYLSLIYGIIFMLFQAYSVIFQPIYNFGQGEVGLAFIPMCIGIIAAIPPCLWYDHVLKQAKERRKVWASKEEYQRLPLGCFGGPLITIGLFWTGWAARPNVHWILPMLGGVPFGIGFVLIFIALFNYLVDSYKIYSASALGATSIARSTFGVVLPFAARPMYDALGVAWACSLLGFLSLPMCLIPFAFIRYGPQLREKSPVCKELAQEQAKKNAEAVSREK</sequence>
<feature type="transmembrane region" description="Helical" evidence="6">
    <location>
        <begin position="374"/>
        <end position="396"/>
    </location>
</feature>
<evidence type="ECO:0000259" key="7">
    <source>
        <dbReference type="PROSITE" id="PS50850"/>
    </source>
</evidence>
<feature type="transmembrane region" description="Helical" evidence="6">
    <location>
        <begin position="162"/>
        <end position="181"/>
    </location>
</feature>
<name>A0A2G5HQX8_CERBT</name>
<comment type="similarity">
    <text evidence="2">Belongs to the major facilitator superfamily.</text>
</comment>
<evidence type="ECO:0000256" key="2">
    <source>
        <dbReference type="ARBA" id="ARBA00008335"/>
    </source>
</evidence>
<feature type="transmembrane region" description="Helical" evidence="6">
    <location>
        <begin position="34"/>
        <end position="53"/>
    </location>
</feature>
<evidence type="ECO:0000313" key="9">
    <source>
        <dbReference type="EMBL" id="WPB04610.1"/>
    </source>
</evidence>
<dbReference type="OrthoDB" id="5141738at2759"/>
<keyword evidence="3 6" id="KW-0812">Transmembrane</keyword>
<dbReference type="PANTHER" id="PTHR23502">
    <property type="entry name" value="MAJOR FACILITATOR SUPERFAMILY"/>
    <property type="match status" value="1"/>
</dbReference>
<evidence type="ECO:0000256" key="4">
    <source>
        <dbReference type="ARBA" id="ARBA00022989"/>
    </source>
</evidence>
<feature type="transmembrane region" description="Helical" evidence="6">
    <location>
        <begin position="103"/>
        <end position="122"/>
    </location>
</feature>
<keyword evidence="4 6" id="KW-1133">Transmembrane helix</keyword>
<dbReference type="EMBL" id="CP134189">
    <property type="protein sequence ID" value="WPB04610.1"/>
    <property type="molecule type" value="Genomic_DNA"/>
</dbReference>
<evidence type="ECO:0000256" key="3">
    <source>
        <dbReference type="ARBA" id="ARBA00022692"/>
    </source>
</evidence>
<gene>
    <name evidence="8" type="ORF">CB0940_08052</name>
    <name evidence="9" type="ORF">RHO25_009256</name>
</gene>
<feature type="transmembrane region" description="Helical" evidence="6">
    <location>
        <begin position="435"/>
        <end position="460"/>
    </location>
</feature>
<feature type="transmembrane region" description="Helical" evidence="6">
    <location>
        <begin position="347"/>
        <end position="368"/>
    </location>
</feature>
<comment type="subcellular location">
    <subcellularLocation>
        <location evidence="1">Membrane</location>
        <topology evidence="1">Multi-pass membrane protein</topology>
    </subcellularLocation>
</comment>
<keyword evidence="11" id="KW-1185">Reference proteome</keyword>
<evidence type="ECO:0000256" key="6">
    <source>
        <dbReference type="SAM" id="Phobius"/>
    </source>
</evidence>
<dbReference type="Gene3D" id="1.20.1250.20">
    <property type="entry name" value="MFS general substrate transporter like domains"/>
    <property type="match status" value="1"/>
</dbReference>
<feature type="domain" description="Major facilitator superfamily (MFS) profile" evidence="7">
    <location>
        <begin position="33"/>
        <end position="467"/>
    </location>
</feature>
<dbReference type="CDD" id="cd17323">
    <property type="entry name" value="MFS_Tpo1_MDR_like"/>
    <property type="match status" value="1"/>
</dbReference>
<dbReference type="InterPro" id="IPR036259">
    <property type="entry name" value="MFS_trans_sf"/>
</dbReference>
<feature type="transmembrane region" description="Helical" evidence="6">
    <location>
        <begin position="303"/>
        <end position="326"/>
    </location>
</feature>
<feature type="transmembrane region" description="Helical" evidence="6">
    <location>
        <begin position="73"/>
        <end position="91"/>
    </location>
</feature>
<dbReference type="PANTHER" id="PTHR23502:SF74">
    <property type="entry name" value="MAJOR FACILITATOR SUPERFAMILY (MFS) PROFILE DOMAIN-CONTAINING PROTEIN"/>
    <property type="match status" value="1"/>
</dbReference>
<reference evidence="8 10" key="1">
    <citation type="submission" date="2015-10" db="EMBL/GenBank/DDBJ databases">
        <title>The cercosporin biosynthetic gene cluster was horizontally transferred to several fungal lineages and shown to be expanded in Cercospora beticola based on microsynteny with recipient genomes.</title>
        <authorList>
            <person name="De Jonge R."/>
            <person name="Ebert M.K."/>
            <person name="Suttle J.C."/>
            <person name="Jurick Ii W.M."/>
            <person name="Secor G.A."/>
            <person name="Thomma B.P."/>
            <person name="Van De Peer Y."/>
            <person name="Bolton M.D."/>
        </authorList>
    </citation>
    <scope>NUCLEOTIDE SEQUENCE [LARGE SCALE GENOMIC DNA]</scope>
    <source>
        <strain evidence="8 10">09-40</strain>
    </source>
</reference>
<evidence type="ECO:0000313" key="8">
    <source>
        <dbReference type="EMBL" id="PIA94683.1"/>
    </source>
</evidence>
<dbReference type="Proteomes" id="UP000230605">
    <property type="component" value="Chromosome 6"/>
</dbReference>
<protein>
    <submittedName>
        <fullName evidence="8">Polyamine transporter 2</fullName>
    </submittedName>
</protein>
<dbReference type="PROSITE" id="PS50850">
    <property type="entry name" value="MFS"/>
    <property type="match status" value="1"/>
</dbReference>
<evidence type="ECO:0000256" key="1">
    <source>
        <dbReference type="ARBA" id="ARBA00004141"/>
    </source>
</evidence>
<dbReference type="Proteomes" id="UP001302367">
    <property type="component" value="Chromosome 6"/>
</dbReference>
<evidence type="ECO:0000313" key="10">
    <source>
        <dbReference type="Proteomes" id="UP000230605"/>
    </source>
</evidence>
<dbReference type="FunFam" id="1.20.1250.20:FF:000082">
    <property type="entry name" value="MFS multidrug transporter, putative"/>
    <property type="match status" value="1"/>
</dbReference>
<feature type="transmembrane region" description="Helical" evidence="6">
    <location>
        <begin position="266"/>
        <end position="291"/>
    </location>
</feature>
<feature type="transmembrane region" description="Helical" evidence="6">
    <location>
        <begin position="408"/>
        <end position="429"/>
    </location>
</feature>
<dbReference type="EMBL" id="LKMD01000104">
    <property type="protein sequence ID" value="PIA94683.1"/>
    <property type="molecule type" value="Genomic_DNA"/>
</dbReference>
<evidence type="ECO:0000313" key="11">
    <source>
        <dbReference type="Proteomes" id="UP001302367"/>
    </source>
</evidence>
<keyword evidence="5 6" id="KW-0472">Membrane</keyword>
<dbReference type="GO" id="GO:0005886">
    <property type="term" value="C:plasma membrane"/>
    <property type="evidence" value="ECO:0007669"/>
    <property type="project" value="TreeGrafter"/>
</dbReference>
<feature type="transmembrane region" description="Helical" evidence="6">
    <location>
        <begin position="193"/>
        <end position="219"/>
    </location>
</feature>
<accession>A0A2G5HQX8</accession>